<evidence type="ECO:0000256" key="3">
    <source>
        <dbReference type="SAM" id="MobiDB-lite"/>
    </source>
</evidence>
<sequence>MFWWPVQGVTWATMPVIFACGAIKLLLDPQFNFTGFIPCTYSQCLGQAAPLRDAQLRLFASAQSDEKESDRCREGLLMMVSGSRLVIPRLREVEEQFLLQQPTHLLSREGLTLRAEQRQQIRNVPIRWKRAHLIFVSMFLVFPLTVLWEFTYCDFFGENALYFIIGFSFAMNFVDNALSRAVREELVQVPLSTACSVVLFVGTLGADDFVDFCEGFFLELLYGIAERLILGTLFEEISPEEAVGLGDLEVMVQEGTPIEEAMEEVIGCGTTCMSTIMTPFIIAAIYVFAQETEIPVEYDIRSRDLVCYLLFGIIIAPFQVMMDILMNHVAMAESRDPLLGETFSHRSGTTAGEPTAQGEPERTHDITNIPDARDRKKPMLREPLAVLQPARPAPVVPEVLPTPMDICNTEAILDAHDKVQAVAEYAPEILEQLFLEEATFMPRPNYMDAQHDINGKMRAILVDWLVEVHMKYRLRPETLFLAVNLIDRHMSLMPVLRRRLQLLGVVAMFVASKFEEIDPPRASDFVYITDNTYTKDELLQMECHMLSSLEFQVVVPTAAHFMNHMVKANLCENPRHVEVIKFIIELSLVDLRMIRHKPSLLVAAAVLLSNELFGRGNVWPDAMVQISHYSEMELRGCCEELRQLVRQAPSQQLQAVRKKYMLQQHHQVARNAVLASWLFDDPRLDQSIAEPLQSVNHLAFSPQFYFIETYYTWGMLVSLLSITVFLRKELNPLDDPALFLLVGQMFLLNYLLDRMIRWLTSSVLWKPMDNSNFRIFSRSVALALQRKDAAVAQEKYRQWFWQRHSGWLVSHLNDIFTPRSRERYKGKLSLLYQQALQLQPTRVYKTPGEAFPEPVGQQELPENLRLEYLGSLGSRKIG</sequence>
<evidence type="ECO:0000256" key="4">
    <source>
        <dbReference type="SAM" id="Phobius"/>
    </source>
</evidence>
<dbReference type="PANTHER" id="PTHR10177">
    <property type="entry name" value="CYCLINS"/>
    <property type="match status" value="1"/>
</dbReference>
<gene>
    <name evidence="7" type="ORF">SCF082_LOCUS28372</name>
</gene>
<dbReference type="Pfam" id="PF00134">
    <property type="entry name" value="Cyclin_N"/>
    <property type="match status" value="1"/>
</dbReference>
<evidence type="ECO:0000256" key="2">
    <source>
        <dbReference type="RuleBase" id="RU000383"/>
    </source>
</evidence>
<evidence type="ECO:0000256" key="1">
    <source>
        <dbReference type="ARBA" id="ARBA00023127"/>
    </source>
</evidence>
<feature type="transmembrane region" description="Helical" evidence="4">
    <location>
        <begin position="131"/>
        <end position="148"/>
    </location>
</feature>
<feature type="transmembrane region" description="Helical" evidence="4">
    <location>
        <begin position="308"/>
        <end position="326"/>
    </location>
</feature>
<keyword evidence="1 2" id="KW-0195">Cyclin</keyword>
<feature type="transmembrane region" description="Helical" evidence="4">
    <location>
        <begin position="160"/>
        <end position="178"/>
    </location>
</feature>
<evidence type="ECO:0000259" key="5">
    <source>
        <dbReference type="SMART" id="SM00385"/>
    </source>
</evidence>
<keyword evidence="8" id="KW-1185">Reference proteome</keyword>
<dbReference type="InterPro" id="IPR036915">
    <property type="entry name" value="Cyclin-like_sf"/>
</dbReference>
<evidence type="ECO:0000313" key="7">
    <source>
        <dbReference type="EMBL" id="CAK9051738.1"/>
    </source>
</evidence>
<dbReference type="InterPro" id="IPR013763">
    <property type="entry name" value="Cyclin-like_dom"/>
</dbReference>
<feature type="transmembrane region" description="Helical" evidence="4">
    <location>
        <begin position="265"/>
        <end position="288"/>
    </location>
</feature>
<dbReference type="Gene3D" id="1.10.472.10">
    <property type="entry name" value="Cyclin-like"/>
    <property type="match status" value="2"/>
</dbReference>
<feature type="domain" description="Cyclin C-terminal" evidence="6">
    <location>
        <begin position="556"/>
        <end position="674"/>
    </location>
</feature>
<protein>
    <submittedName>
        <fullName evidence="7">Cyclin-A1-1 (G2/mitotic-specific cyclin-A1-1) (CycA1)</fullName>
    </submittedName>
</protein>
<feature type="domain" description="Cyclin-like" evidence="5">
    <location>
        <begin position="463"/>
        <end position="547"/>
    </location>
</feature>
<keyword evidence="4" id="KW-0812">Transmembrane</keyword>
<dbReference type="InterPro" id="IPR039361">
    <property type="entry name" value="Cyclin"/>
</dbReference>
<accession>A0ABP0MKS7</accession>
<dbReference type="InterPro" id="IPR006671">
    <property type="entry name" value="Cyclin_N"/>
</dbReference>
<dbReference type="Pfam" id="PF02984">
    <property type="entry name" value="Cyclin_C"/>
    <property type="match status" value="1"/>
</dbReference>
<dbReference type="EMBL" id="CAXAMM010022303">
    <property type="protein sequence ID" value="CAK9051738.1"/>
    <property type="molecule type" value="Genomic_DNA"/>
</dbReference>
<keyword evidence="4" id="KW-1133">Transmembrane helix</keyword>
<dbReference type="Proteomes" id="UP001642464">
    <property type="component" value="Unassembled WGS sequence"/>
</dbReference>
<feature type="transmembrane region" description="Helical" evidence="4">
    <location>
        <begin position="6"/>
        <end position="27"/>
    </location>
</feature>
<evidence type="ECO:0000313" key="8">
    <source>
        <dbReference type="Proteomes" id="UP001642464"/>
    </source>
</evidence>
<organism evidence="7 8">
    <name type="scientific">Durusdinium trenchii</name>
    <dbReference type="NCBI Taxonomy" id="1381693"/>
    <lineage>
        <taxon>Eukaryota</taxon>
        <taxon>Sar</taxon>
        <taxon>Alveolata</taxon>
        <taxon>Dinophyceae</taxon>
        <taxon>Suessiales</taxon>
        <taxon>Symbiodiniaceae</taxon>
        <taxon>Durusdinium</taxon>
    </lineage>
</organism>
<keyword evidence="4" id="KW-0472">Membrane</keyword>
<name>A0ABP0MKS7_9DINO</name>
<dbReference type="SUPFAM" id="SSF47954">
    <property type="entry name" value="Cyclin-like"/>
    <property type="match status" value="2"/>
</dbReference>
<reference evidence="7 8" key="1">
    <citation type="submission" date="2024-02" db="EMBL/GenBank/DDBJ databases">
        <authorList>
            <person name="Chen Y."/>
            <person name="Shah S."/>
            <person name="Dougan E. K."/>
            <person name="Thang M."/>
            <person name="Chan C."/>
        </authorList>
    </citation>
    <scope>NUCLEOTIDE SEQUENCE [LARGE SCALE GENOMIC DNA]</scope>
</reference>
<dbReference type="InterPro" id="IPR004367">
    <property type="entry name" value="Cyclin_C-dom"/>
</dbReference>
<proteinExistence type="inferred from homology"/>
<feature type="compositionally biased region" description="Basic and acidic residues" evidence="3">
    <location>
        <begin position="359"/>
        <end position="374"/>
    </location>
</feature>
<feature type="domain" description="Cyclin-like" evidence="5">
    <location>
        <begin position="560"/>
        <end position="643"/>
    </location>
</feature>
<comment type="caution">
    <text evidence="7">The sequence shown here is derived from an EMBL/GenBank/DDBJ whole genome shotgun (WGS) entry which is preliminary data.</text>
</comment>
<feature type="region of interest" description="Disordered" evidence="3">
    <location>
        <begin position="340"/>
        <end position="374"/>
    </location>
</feature>
<dbReference type="CDD" id="cd20507">
    <property type="entry name" value="CYCLIN_CCNB1-like_rpt1"/>
    <property type="match status" value="1"/>
</dbReference>
<comment type="similarity">
    <text evidence="2">Belongs to the cyclin family.</text>
</comment>
<dbReference type="SMART" id="SM00385">
    <property type="entry name" value="CYCLIN"/>
    <property type="match status" value="2"/>
</dbReference>
<dbReference type="SMART" id="SM01332">
    <property type="entry name" value="Cyclin_C"/>
    <property type="match status" value="1"/>
</dbReference>
<evidence type="ECO:0000259" key="6">
    <source>
        <dbReference type="SMART" id="SM01332"/>
    </source>
</evidence>